<sequence>MTITDPQLVVLSLLAGAVVVVPLFQRLGVPSVLGYLVAGIALGPHTPGPVSIEAEITRPLAELGVVFLLFSIGLDLPLARLRTLRRMIFGLGLLQVVACGAVFALAGLACGLAPPVALVVGVTLSFSSTATVLAILVERNEAVSHHGRIAVAVLIFQDLVVIPLLVLLPLLAESPGQIATALGLAGVKAALAVLSIYLLGRLVLRPGYRYLGTIRTPELFTAANLLLVLAVGWATAQAGMSMALGAFLAGLMVADSSYRHQVEADIEPFRGLLLGLFFITVGMSINLPFVAAHLDRVIGLTVVLALAKALLIGLCGVVAGIGAIQALRVGLLLAQTGEFAFVVFGRAHELHLLSADQAQTLLAAVALSMVITPGLAGISRRLALKLKSHSAADLFNPGAEHKSGHVVIAGYGRSGRTIARALEEHGLDYIALDLDIDRVARARGAGLPVYYGDAGQPGVLRSAGIARARAAVITVNKPRTAERAVAQIRQAVPGLTIIARAHDLAQKEILRSAGASAVVPETVEASLQLAGLVLRSAGLDAETVTRTLVHQRNQIDPPITSGDAIDRG</sequence>
<feature type="transmembrane region" description="Helical" evidence="11">
    <location>
        <begin position="149"/>
        <end position="172"/>
    </location>
</feature>
<feature type="transmembrane region" description="Helical" evidence="11">
    <location>
        <begin position="271"/>
        <end position="291"/>
    </location>
</feature>
<dbReference type="PROSITE" id="PS51201">
    <property type="entry name" value="RCK_N"/>
    <property type="match status" value="1"/>
</dbReference>
<dbReference type="InterPro" id="IPR004771">
    <property type="entry name" value="K/H_exchanger"/>
</dbReference>
<proteinExistence type="inferred from homology"/>
<keyword evidence="6 11" id="KW-0812">Transmembrane</keyword>
<evidence type="ECO:0000256" key="1">
    <source>
        <dbReference type="ARBA" id="ARBA00004141"/>
    </source>
</evidence>
<comment type="caution">
    <text evidence="13">The sequence shown here is derived from an EMBL/GenBank/DDBJ whole genome shotgun (WGS) entry which is preliminary data.</text>
</comment>
<evidence type="ECO:0000313" key="14">
    <source>
        <dbReference type="Proteomes" id="UP001597296"/>
    </source>
</evidence>
<comment type="similarity">
    <text evidence="2">Belongs to the monovalent cation:proton antiporter 2 (CPA2) transporter (TC 2.A.37) family.</text>
</comment>
<keyword evidence="3" id="KW-0813">Transport</keyword>
<evidence type="ECO:0000256" key="7">
    <source>
        <dbReference type="ARBA" id="ARBA00022958"/>
    </source>
</evidence>
<dbReference type="RefSeq" id="WP_377315899.1">
    <property type="nucleotide sequence ID" value="NZ_JBHUIY010000015.1"/>
</dbReference>
<dbReference type="Proteomes" id="UP001597296">
    <property type="component" value="Unassembled WGS sequence"/>
</dbReference>
<feature type="transmembrane region" description="Helical" evidence="11">
    <location>
        <begin position="178"/>
        <end position="199"/>
    </location>
</feature>
<dbReference type="InterPro" id="IPR006153">
    <property type="entry name" value="Cation/H_exchanger_TM"/>
</dbReference>
<feature type="transmembrane region" description="Helical" evidence="11">
    <location>
        <begin position="88"/>
        <end position="109"/>
    </location>
</feature>
<dbReference type="Gene3D" id="1.20.1530.20">
    <property type="match status" value="1"/>
</dbReference>
<dbReference type="InterPro" id="IPR038770">
    <property type="entry name" value="Na+/solute_symporter_sf"/>
</dbReference>
<dbReference type="InterPro" id="IPR003148">
    <property type="entry name" value="RCK_N"/>
</dbReference>
<evidence type="ECO:0000256" key="8">
    <source>
        <dbReference type="ARBA" id="ARBA00022989"/>
    </source>
</evidence>
<feature type="transmembrane region" description="Helical" evidence="11">
    <location>
        <begin position="56"/>
        <end position="76"/>
    </location>
</feature>
<comment type="subcellular location">
    <subcellularLocation>
        <location evidence="1">Membrane</location>
        <topology evidence="1">Multi-pass membrane protein</topology>
    </subcellularLocation>
</comment>
<evidence type="ECO:0000256" key="6">
    <source>
        <dbReference type="ARBA" id="ARBA00022692"/>
    </source>
</evidence>
<dbReference type="NCBIfam" id="TIGR00932">
    <property type="entry name" value="2a37"/>
    <property type="match status" value="1"/>
</dbReference>
<dbReference type="SUPFAM" id="SSF51735">
    <property type="entry name" value="NAD(P)-binding Rossmann-fold domains"/>
    <property type="match status" value="1"/>
</dbReference>
<evidence type="ECO:0000256" key="10">
    <source>
        <dbReference type="ARBA" id="ARBA00023136"/>
    </source>
</evidence>
<accession>A0ABW5C9V4</accession>
<dbReference type="Gene3D" id="3.40.50.720">
    <property type="entry name" value="NAD(P)-binding Rossmann-like Domain"/>
    <property type="match status" value="1"/>
</dbReference>
<dbReference type="PANTHER" id="PTHR46157">
    <property type="entry name" value="K(+) EFFLUX ANTIPORTER 3, CHLOROPLASTIC"/>
    <property type="match status" value="1"/>
</dbReference>
<feature type="transmembrane region" description="Helical" evidence="11">
    <location>
        <begin position="297"/>
        <end position="322"/>
    </location>
</feature>
<organism evidence="13 14">
    <name type="scientific">Phaeospirillum tilakii</name>
    <dbReference type="NCBI Taxonomy" id="741673"/>
    <lineage>
        <taxon>Bacteria</taxon>
        <taxon>Pseudomonadati</taxon>
        <taxon>Pseudomonadota</taxon>
        <taxon>Alphaproteobacteria</taxon>
        <taxon>Rhodospirillales</taxon>
        <taxon>Rhodospirillaceae</taxon>
        <taxon>Phaeospirillum</taxon>
    </lineage>
</organism>
<feature type="transmembrane region" description="Helical" evidence="11">
    <location>
        <begin position="115"/>
        <end position="137"/>
    </location>
</feature>
<name>A0ABW5C9V4_9PROT</name>
<evidence type="ECO:0000259" key="12">
    <source>
        <dbReference type="PROSITE" id="PS51201"/>
    </source>
</evidence>
<feature type="domain" description="RCK N-terminal" evidence="12">
    <location>
        <begin position="403"/>
        <end position="520"/>
    </location>
</feature>
<evidence type="ECO:0000256" key="11">
    <source>
        <dbReference type="SAM" id="Phobius"/>
    </source>
</evidence>
<dbReference type="Pfam" id="PF02254">
    <property type="entry name" value="TrkA_N"/>
    <property type="match status" value="1"/>
</dbReference>
<keyword evidence="4" id="KW-0050">Antiport</keyword>
<protein>
    <submittedName>
        <fullName evidence="13">Monovalent cation:proton antiporter-2 (CPA2) family protein</fullName>
    </submittedName>
</protein>
<feature type="transmembrane region" description="Helical" evidence="11">
    <location>
        <begin position="6"/>
        <end position="25"/>
    </location>
</feature>
<evidence type="ECO:0000256" key="4">
    <source>
        <dbReference type="ARBA" id="ARBA00022449"/>
    </source>
</evidence>
<keyword evidence="9" id="KW-0406">Ion transport</keyword>
<dbReference type="EMBL" id="JBHUIY010000015">
    <property type="protein sequence ID" value="MFD2234000.1"/>
    <property type="molecule type" value="Genomic_DNA"/>
</dbReference>
<evidence type="ECO:0000313" key="13">
    <source>
        <dbReference type="EMBL" id="MFD2234000.1"/>
    </source>
</evidence>
<reference evidence="14" key="1">
    <citation type="journal article" date="2019" name="Int. J. Syst. Evol. Microbiol.">
        <title>The Global Catalogue of Microorganisms (GCM) 10K type strain sequencing project: providing services to taxonomists for standard genome sequencing and annotation.</title>
        <authorList>
            <consortium name="The Broad Institute Genomics Platform"/>
            <consortium name="The Broad Institute Genome Sequencing Center for Infectious Disease"/>
            <person name="Wu L."/>
            <person name="Ma J."/>
        </authorList>
    </citation>
    <scope>NUCLEOTIDE SEQUENCE [LARGE SCALE GENOMIC DNA]</scope>
    <source>
        <strain evidence="14">KCTC 15012</strain>
    </source>
</reference>
<gene>
    <name evidence="13" type="ORF">ACFSNB_09295</name>
</gene>
<keyword evidence="14" id="KW-1185">Reference proteome</keyword>
<dbReference type="Pfam" id="PF00999">
    <property type="entry name" value="Na_H_Exchanger"/>
    <property type="match status" value="1"/>
</dbReference>
<dbReference type="InterPro" id="IPR036291">
    <property type="entry name" value="NAD(P)-bd_dom_sf"/>
</dbReference>
<keyword evidence="8 11" id="KW-1133">Transmembrane helix</keyword>
<feature type="transmembrane region" description="Helical" evidence="11">
    <location>
        <begin position="219"/>
        <end position="236"/>
    </location>
</feature>
<keyword evidence="5" id="KW-0633">Potassium transport</keyword>
<evidence type="ECO:0000256" key="2">
    <source>
        <dbReference type="ARBA" id="ARBA00005551"/>
    </source>
</evidence>
<dbReference type="PANTHER" id="PTHR46157:SF4">
    <property type="entry name" value="K(+) EFFLUX ANTIPORTER 3, CHLOROPLASTIC"/>
    <property type="match status" value="1"/>
</dbReference>
<evidence type="ECO:0000256" key="3">
    <source>
        <dbReference type="ARBA" id="ARBA00022448"/>
    </source>
</evidence>
<keyword evidence="7" id="KW-0630">Potassium</keyword>
<keyword evidence="10 11" id="KW-0472">Membrane</keyword>
<evidence type="ECO:0000256" key="5">
    <source>
        <dbReference type="ARBA" id="ARBA00022538"/>
    </source>
</evidence>
<evidence type="ECO:0000256" key="9">
    <source>
        <dbReference type="ARBA" id="ARBA00023065"/>
    </source>
</evidence>